<dbReference type="OrthoDB" id="5877161at2759"/>
<dbReference type="Proteomes" id="UP000271087">
    <property type="component" value="Unassembled WGS sequence"/>
</dbReference>
<proteinExistence type="predicted"/>
<dbReference type="InterPro" id="IPR008042">
    <property type="entry name" value="Retrotrans_Pao"/>
</dbReference>
<sequence>MSATIPRLELLAVALGTRIIEFLRQESEVKNVYLWTDSACAIHWIKKPPIGLRYVTNRITEIRGVKGIIFHHVKTADNPADLASRGVLPKVLKDSSLWWNGPSWLVHPLENWPREEFGEEVQERICRALELTTCTKLTSAIRTTIVDVKRFS</sequence>
<dbReference type="EMBL" id="UYRW01012444">
    <property type="protein sequence ID" value="VDN00235.1"/>
    <property type="molecule type" value="Genomic_DNA"/>
</dbReference>
<dbReference type="Pfam" id="PF05380">
    <property type="entry name" value="Peptidase_A17"/>
    <property type="match status" value="1"/>
</dbReference>
<accession>A0A3P7K8R5</accession>
<dbReference type="PANTHER" id="PTHR22955">
    <property type="entry name" value="RETROTRANSPOSON"/>
    <property type="match status" value="1"/>
</dbReference>
<dbReference type="PANTHER" id="PTHR22955:SF77">
    <property type="entry name" value="ASPARTIC PUTATIVE DOMAIN-CONTAINING PROTEIN-RELATED"/>
    <property type="match status" value="1"/>
</dbReference>
<keyword evidence="2" id="KW-1185">Reference proteome</keyword>
<feature type="non-terminal residue" evidence="1">
    <location>
        <position position="152"/>
    </location>
</feature>
<evidence type="ECO:0000313" key="2">
    <source>
        <dbReference type="Proteomes" id="UP000271087"/>
    </source>
</evidence>
<organism evidence="1 2">
    <name type="scientific">Onchocerca ochengi</name>
    <name type="common">Filarial nematode worm</name>
    <dbReference type="NCBI Taxonomy" id="42157"/>
    <lineage>
        <taxon>Eukaryota</taxon>
        <taxon>Metazoa</taxon>
        <taxon>Ecdysozoa</taxon>
        <taxon>Nematoda</taxon>
        <taxon>Chromadorea</taxon>
        <taxon>Rhabditida</taxon>
        <taxon>Spirurina</taxon>
        <taxon>Spiruromorpha</taxon>
        <taxon>Filarioidea</taxon>
        <taxon>Onchocercidae</taxon>
        <taxon>Onchocerca</taxon>
    </lineage>
</organism>
<reference evidence="1 2" key="1">
    <citation type="submission" date="2018-08" db="EMBL/GenBank/DDBJ databases">
        <authorList>
            <person name="Laetsch R D."/>
            <person name="Stevens L."/>
            <person name="Kumar S."/>
            <person name="Blaxter L. M."/>
        </authorList>
    </citation>
    <scope>NUCLEOTIDE SEQUENCE [LARGE SCALE GENOMIC DNA]</scope>
</reference>
<protein>
    <submittedName>
        <fullName evidence="1">Uncharacterized protein</fullName>
    </submittedName>
</protein>
<evidence type="ECO:0000313" key="1">
    <source>
        <dbReference type="EMBL" id="VDN00235.1"/>
    </source>
</evidence>
<gene>
    <name evidence="1" type="ORF">NOO_LOCUS12896</name>
</gene>
<name>A0A3P7K8R5_ONCOC</name>
<dbReference type="AlphaFoldDB" id="A0A3P7K8R5"/>